<protein>
    <submittedName>
        <fullName evidence="1">Uncharacterized protein</fullName>
    </submittedName>
</protein>
<evidence type="ECO:0000313" key="2">
    <source>
        <dbReference type="Proteomes" id="UP000287651"/>
    </source>
</evidence>
<dbReference type="Proteomes" id="UP000287651">
    <property type="component" value="Unassembled WGS sequence"/>
</dbReference>
<sequence>MATTPAAAVFADPLLPSHLPLSAVAAQAAASWKRSGPLTSDAGSDRWGLLSFRFKKWELPVPCPRSRRRTHRTEHYSATKLKYPLPRGKRRTVRILSELVDRSTVLVPPPDARNKEGRSVAPFLLPQADEVTPHGFCVSLRFPSCFFLHPSVANAFIDLGGVLVCFAFRSICAWPSVD</sequence>
<reference evidence="1 2" key="1">
    <citation type="journal article" date="2014" name="Agronomy (Basel)">
        <title>A Draft Genome Sequence for Ensete ventricosum, the Drought-Tolerant Tree Against Hunger.</title>
        <authorList>
            <person name="Harrison J."/>
            <person name="Moore K.A."/>
            <person name="Paszkiewicz K."/>
            <person name="Jones T."/>
            <person name="Grant M."/>
            <person name="Ambacheew D."/>
            <person name="Muzemil S."/>
            <person name="Studholme D.J."/>
        </authorList>
    </citation>
    <scope>NUCLEOTIDE SEQUENCE [LARGE SCALE GENOMIC DNA]</scope>
</reference>
<dbReference type="EMBL" id="AMZH03002630">
    <property type="protein sequence ID" value="RRT74938.1"/>
    <property type="molecule type" value="Genomic_DNA"/>
</dbReference>
<comment type="caution">
    <text evidence="1">The sequence shown here is derived from an EMBL/GenBank/DDBJ whole genome shotgun (WGS) entry which is preliminary data.</text>
</comment>
<accession>A0A427AFC1</accession>
<dbReference type="AlphaFoldDB" id="A0A427AFC1"/>
<evidence type="ECO:0000313" key="1">
    <source>
        <dbReference type="EMBL" id="RRT74938.1"/>
    </source>
</evidence>
<proteinExistence type="predicted"/>
<gene>
    <name evidence="1" type="ORF">B296_00001614</name>
</gene>
<organism evidence="1 2">
    <name type="scientific">Ensete ventricosum</name>
    <name type="common">Abyssinian banana</name>
    <name type="synonym">Musa ensete</name>
    <dbReference type="NCBI Taxonomy" id="4639"/>
    <lineage>
        <taxon>Eukaryota</taxon>
        <taxon>Viridiplantae</taxon>
        <taxon>Streptophyta</taxon>
        <taxon>Embryophyta</taxon>
        <taxon>Tracheophyta</taxon>
        <taxon>Spermatophyta</taxon>
        <taxon>Magnoliopsida</taxon>
        <taxon>Liliopsida</taxon>
        <taxon>Zingiberales</taxon>
        <taxon>Musaceae</taxon>
        <taxon>Ensete</taxon>
    </lineage>
</organism>
<name>A0A427AFC1_ENSVE</name>